<evidence type="ECO:0000313" key="3">
    <source>
        <dbReference type="Proteomes" id="UP001145145"/>
    </source>
</evidence>
<dbReference type="Proteomes" id="UP001145094">
    <property type="component" value="Unassembled WGS sequence"/>
</dbReference>
<dbReference type="AlphaFoldDB" id="A0A9W6FFW1"/>
<accession>A0A9W6FFW1</accession>
<protein>
    <submittedName>
        <fullName evidence="1">Uncharacterized protein</fullName>
    </submittedName>
</protein>
<reference evidence="1" key="2">
    <citation type="submission" date="2022-11" db="EMBL/GenBank/DDBJ databases">
        <title>Draft genome sequence of Sellimonas catena strain 12EGH17.</title>
        <authorList>
            <person name="Hisatomi A."/>
            <person name="Ohkuma M."/>
            <person name="Sakamoto M."/>
        </authorList>
    </citation>
    <scope>NUCLEOTIDE SEQUENCE</scope>
    <source>
        <strain evidence="1">12EGH17</strain>
    </source>
</reference>
<reference evidence="2" key="4">
    <citation type="submission" date="2022-11" db="EMBL/GenBank/DDBJ databases">
        <title>Draft genome sequence of Sellimonas catena strain 18CBH55.</title>
        <authorList>
            <person name="Atsushi H."/>
            <person name="Moriya O."/>
            <person name="Mitsuo S."/>
        </authorList>
    </citation>
    <scope>NUCLEOTIDE SEQUENCE</scope>
    <source>
        <strain evidence="2">18CBH55</strain>
    </source>
</reference>
<evidence type="ECO:0000313" key="1">
    <source>
        <dbReference type="EMBL" id="GLG06250.1"/>
    </source>
</evidence>
<dbReference type="Proteomes" id="UP001145145">
    <property type="component" value="Unassembled WGS sequence"/>
</dbReference>
<reference evidence="1" key="1">
    <citation type="submission" date="2022-11" db="EMBL/GenBank/DDBJ databases">
        <title>Draft genome sequence of Sellimonas catena strain 12EGH17.</title>
        <authorList>
            <person name="Atsushi H."/>
            <person name="Moriya O."/>
            <person name="Mitsuo S."/>
        </authorList>
    </citation>
    <scope>NUCLEOTIDE SEQUENCE</scope>
    <source>
        <strain evidence="1">12EGH17</strain>
    </source>
</reference>
<evidence type="ECO:0000313" key="2">
    <source>
        <dbReference type="EMBL" id="GLG88854.1"/>
    </source>
</evidence>
<sequence>MARILIKDLGVRTGKDGKSSHRLHFSYACDQMEIGADAPMANTFLQSVSHSQKSGKTYTSKDYYLPDASYDRLMKCVSTEGCEDSRWTGIVEAEVKKVGNDKGYRQTLDFSTSHRPELPFDESKHNAFLKASQRAAEAESRLPGAVALADTEKQFGE</sequence>
<comment type="caution">
    <text evidence="1">The sequence shown here is derived from an EMBL/GenBank/DDBJ whole genome shotgun (WGS) entry which is preliminary data.</text>
</comment>
<gene>
    <name evidence="1" type="ORF">Selli1_34240</name>
    <name evidence="2" type="ORF">Selli2_02800</name>
</gene>
<proteinExistence type="predicted"/>
<reference evidence="1 3" key="5">
    <citation type="journal article" date="2023" name="Int. J. Syst. Evol. Microbiol.">
        <title>Sellimonas catena sp. nov., isolated from human faeces.</title>
        <authorList>
            <person name="Hisatomi A."/>
            <person name="Ohkuma M."/>
            <person name="Sakamoto M."/>
        </authorList>
    </citation>
    <scope>NUCLEOTIDE SEQUENCE [LARGE SCALE GENOMIC DNA]</scope>
    <source>
        <strain evidence="1 3">12EGH17</strain>
        <strain evidence="2">18CBH55</strain>
    </source>
</reference>
<reference evidence="2" key="3">
    <citation type="submission" date="2022-11" db="EMBL/GenBank/DDBJ databases">
        <title>Draft genome sequence of Sellimonas catena strain 18CBH55.</title>
        <authorList>
            <person name="Hisatomi A."/>
            <person name="Ohkuma M."/>
            <person name="Sakamoto M."/>
        </authorList>
    </citation>
    <scope>NUCLEOTIDE SEQUENCE</scope>
    <source>
        <strain evidence="2">18CBH55</strain>
    </source>
</reference>
<dbReference type="EMBL" id="BSBO01000057">
    <property type="protein sequence ID" value="GLG06250.1"/>
    <property type="molecule type" value="Genomic_DNA"/>
</dbReference>
<dbReference type="EMBL" id="BSCH01000002">
    <property type="protein sequence ID" value="GLG88854.1"/>
    <property type="molecule type" value="Genomic_DNA"/>
</dbReference>
<dbReference type="RefSeq" id="WP_281844288.1">
    <property type="nucleotide sequence ID" value="NZ_BSBO01000057.1"/>
</dbReference>
<name>A0A9W6FFW1_9FIRM</name>
<keyword evidence="3" id="KW-1185">Reference proteome</keyword>
<organism evidence="1 3">
    <name type="scientific">Sellimonas catena</name>
    <dbReference type="NCBI Taxonomy" id="2994035"/>
    <lineage>
        <taxon>Bacteria</taxon>
        <taxon>Bacillati</taxon>
        <taxon>Bacillota</taxon>
        <taxon>Clostridia</taxon>
        <taxon>Lachnospirales</taxon>
        <taxon>Lachnospiraceae</taxon>
        <taxon>Sellimonas</taxon>
    </lineage>
</organism>